<name>A0AAV6L2J3_9ERIC</name>
<organism evidence="1 2">
    <name type="scientific">Rhododendron griersonianum</name>
    <dbReference type="NCBI Taxonomy" id="479676"/>
    <lineage>
        <taxon>Eukaryota</taxon>
        <taxon>Viridiplantae</taxon>
        <taxon>Streptophyta</taxon>
        <taxon>Embryophyta</taxon>
        <taxon>Tracheophyta</taxon>
        <taxon>Spermatophyta</taxon>
        <taxon>Magnoliopsida</taxon>
        <taxon>eudicotyledons</taxon>
        <taxon>Gunneridae</taxon>
        <taxon>Pentapetalae</taxon>
        <taxon>asterids</taxon>
        <taxon>Ericales</taxon>
        <taxon>Ericaceae</taxon>
        <taxon>Ericoideae</taxon>
        <taxon>Rhodoreae</taxon>
        <taxon>Rhododendron</taxon>
    </lineage>
</organism>
<protein>
    <submittedName>
        <fullName evidence="1">Uncharacterized protein</fullName>
    </submittedName>
</protein>
<accession>A0AAV6L2J3</accession>
<keyword evidence="2" id="KW-1185">Reference proteome</keyword>
<dbReference type="EMBL" id="JACTNZ010000003">
    <property type="protein sequence ID" value="KAG5558459.1"/>
    <property type="molecule type" value="Genomic_DNA"/>
</dbReference>
<dbReference type="Proteomes" id="UP000823749">
    <property type="component" value="Chromosome 3"/>
</dbReference>
<evidence type="ECO:0000313" key="2">
    <source>
        <dbReference type="Proteomes" id="UP000823749"/>
    </source>
</evidence>
<comment type="caution">
    <text evidence="1">The sequence shown here is derived from an EMBL/GenBank/DDBJ whole genome shotgun (WGS) entry which is preliminary data.</text>
</comment>
<dbReference type="AlphaFoldDB" id="A0AAV6L2J3"/>
<sequence length="76" mass="9131">MASIDADNWLSLIDWSSFFNAFFDRRQLAFFDRRASDAFFDQRQHAFILFFVLPLSQRVKLEREGGFWFAGFFFLC</sequence>
<reference evidence="1" key="1">
    <citation type="submission" date="2020-08" db="EMBL/GenBank/DDBJ databases">
        <title>Plant Genome Project.</title>
        <authorList>
            <person name="Zhang R.-G."/>
        </authorList>
    </citation>
    <scope>NUCLEOTIDE SEQUENCE</scope>
    <source>
        <strain evidence="1">WSP0</strain>
        <tissue evidence="1">Leaf</tissue>
    </source>
</reference>
<gene>
    <name evidence="1" type="ORF">RHGRI_008407</name>
</gene>
<proteinExistence type="predicted"/>
<evidence type="ECO:0000313" key="1">
    <source>
        <dbReference type="EMBL" id="KAG5558459.1"/>
    </source>
</evidence>